<evidence type="ECO:0000313" key="3">
    <source>
        <dbReference type="Proteomes" id="UP000327157"/>
    </source>
</evidence>
<reference evidence="2 3" key="1">
    <citation type="submission" date="2019-09" db="EMBL/GenBank/DDBJ databases">
        <authorList>
            <person name="Ou C."/>
        </authorList>
    </citation>
    <scope>NUCLEOTIDE SEQUENCE [LARGE SCALE GENOMIC DNA]</scope>
    <source>
        <strain evidence="2">S2</strain>
        <tissue evidence="2">Leaf</tissue>
    </source>
</reference>
<name>A0A5N5FSQ8_9ROSA</name>
<gene>
    <name evidence="2" type="ORF">D8674_005780</name>
</gene>
<keyword evidence="3" id="KW-1185">Reference proteome</keyword>
<proteinExistence type="predicted"/>
<comment type="caution">
    <text evidence="2">The sequence shown here is derived from an EMBL/GenBank/DDBJ whole genome shotgun (WGS) entry which is preliminary data.</text>
</comment>
<dbReference type="EMBL" id="SMOL01000559">
    <property type="protein sequence ID" value="KAB2606063.1"/>
    <property type="molecule type" value="Genomic_DNA"/>
</dbReference>
<protein>
    <submittedName>
        <fullName evidence="2">Uncharacterized protein</fullName>
    </submittedName>
</protein>
<evidence type="ECO:0000256" key="1">
    <source>
        <dbReference type="SAM" id="MobiDB-lite"/>
    </source>
</evidence>
<reference evidence="2 3" key="3">
    <citation type="submission" date="2019-11" db="EMBL/GenBank/DDBJ databases">
        <title>A de novo genome assembly of a pear dwarfing rootstock.</title>
        <authorList>
            <person name="Wang F."/>
            <person name="Wang J."/>
            <person name="Li S."/>
            <person name="Zhang Y."/>
            <person name="Fang M."/>
            <person name="Ma L."/>
            <person name="Zhao Y."/>
            <person name="Jiang S."/>
        </authorList>
    </citation>
    <scope>NUCLEOTIDE SEQUENCE [LARGE SCALE GENOMIC DNA]</scope>
    <source>
        <strain evidence="2">S2</strain>
        <tissue evidence="2">Leaf</tissue>
    </source>
</reference>
<sequence length="115" mass="12806">MDQHNFGELLSTTPPTTITIDYPFAIDFSLHATSNPICVPPPRARIACNYTGRNPNIYYETGRSILPGQQQQRSPSQHEEGKVPVAKGRPREVISHGQHSQRGVLIGRQTVKMKS</sequence>
<reference evidence="3" key="2">
    <citation type="submission" date="2019-10" db="EMBL/GenBank/DDBJ databases">
        <title>A de novo genome assembly of a pear dwarfing rootstock.</title>
        <authorList>
            <person name="Wang F."/>
            <person name="Wang J."/>
            <person name="Li S."/>
            <person name="Zhang Y."/>
            <person name="Fang M."/>
            <person name="Ma L."/>
            <person name="Zhao Y."/>
            <person name="Jiang S."/>
        </authorList>
    </citation>
    <scope>NUCLEOTIDE SEQUENCE [LARGE SCALE GENOMIC DNA]</scope>
</reference>
<dbReference type="AlphaFoldDB" id="A0A5N5FSQ8"/>
<dbReference type="Proteomes" id="UP000327157">
    <property type="component" value="Chromosome 11"/>
</dbReference>
<organism evidence="2 3">
    <name type="scientific">Pyrus ussuriensis x Pyrus communis</name>
    <dbReference type="NCBI Taxonomy" id="2448454"/>
    <lineage>
        <taxon>Eukaryota</taxon>
        <taxon>Viridiplantae</taxon>
        <taxon>Streptophyta</taxon>
        <taxon>Embryophyta</taxon>
        <taxon>Tracheophyta</taxon>
        <taxon>Spermatophyta</taxon>
        <taxon>Magnoliopsida</taxon>
        <taxon>eudicotyledons</taxon>
        <taxon>Gunneridae</taxon>
        <taxon>Pentapetalae</taxon>
        <taxon>rosids</taxon>
        <taxon>fabids</taxon>
        <taxon>Rosales</taxon>
        <taxon>Rosaceae</taxon>
        <taxon>Amygdaloideae</taxon>
        <taxon>Maleae</taxon>
        <taxon>Pyrus</taxon>
    </lineage>
</organism>
<feature type="region of interest" description="Disordered" evidence="1">
    <location>
        <begin position="66"/>
        <end position="115"/>
    </location>
</feature>
<accession>A0A5N5FSQ8</accession>
<evidence type="ECO:0000313" key="2">
    <source>
        <dbReference type="EMBL" id="KAB2606063.1"/>
    </source>
</evidence>